<protein>
    <submittedName>
        <fullName evidence="1">DUF3107 domain-containing protein</fullName>
    </submittedName>
</protein>
<dbReference type="AlphaFoldDB" id="A0A938WUV1"/>
<evidence type="ECO:0000313" key="1">
    <source>
        <dbReference type="EMBL" id="MBM6699175.1"/>
    </source>
</evidence>
<keyword evidence="2" id="KW-1185">Reference proteome</keyword>
<organism evidence="1 2">
    <name type="scientific">Bifidobacterium pullorum subsp. saeculare</name>
    <dbReference type="NCBI Taxonomy" id="78257"/>
    <lineage>
        <taxon>Bacteria</taxon>
        <taxon>Bacillati</taxon>
        <taxon>Actinomycetota</taxon>
        <taxon>Actinomycetes</taxon>
        <taxon>Bifidobacteriales</taxon>
        <taxon>Bifidobacteriaceae</taxon>
        <taxon>Bifidobacterium</taxon>
    </lineage>
</organism>
<dbReference type="RefSeq" id="WP_204467679.1">
    <property type="nucleotide sequence ID" value="NZ_JACLYU010000002.1"/>
</dbReference>
<name>A0A938WUV1_9BIFI</name>
<dbReference type="EMBL" id="JACLYU010000002">
    <property type="protein sequence ID" value="MBM6699175.1"/>
    <property type="molecule type" value="Genomic_DNA"/>
</dbReference>
<evidence type="ECO:0000313" key="2">
    <source>
        <dbReference type="Proteomes" id="UP000718821"/>
    </source>
</evidence>
<sequence>MDIELGIQNVTKPVNFSTDASADEVGQAIADAVEHGATLNLTDGKGRHIIVPAGALGYAIIGSETSHPVGFGSL</sequence>
<comment type="caution">
    <text evidence="1">The sequence shown here is derived from an EMBL/GenBank/DDBJ whole genome shotgun (WGS) entry which is preliminary data.</text>
</comment>
<dbReference type="Pfam" id="PF11305">
    <property type="entry name" value="DUF3107"/>
    <property type="match status" value="1"/>
</dbReference>
<dbReference type="InterPro" id="IPR021456">
    <property type="entry name" value="DUF3107"/>
</dbReference>
<reference evidence="1" key="2">
    <citation type="journal article" date="2021" name="Sci. Rep.">
        <title>The distribution of antibiotic resistance genes in chicken gut microbiota commensals.</title>
        <authorList>
            <person name="Juricova H."/>
            <person name="Matiasovicova J."/>
            <person name="Kubasova T."/>
            <person name="Cejkova D."/>
            <person name="Rychlik I."/>
        </authorList>
    </citation>
    <scope>NUCLEOTIDE SEQUENCE</scope>
    <source>
        <strain evidence="1">An836</strain>
    </source>
</reference>
<gene>
    <name evidence="1" type="ORF">H7U32_02290</name>
</gene>
<reference evidence="1" key="1">
    <citation type="submission" date="2020-08" db="EMBL/GenBank/DDBJ databases">
        <authorList>
            <person name="Cejkova D."/>
            <person name="Kubasova T."/>
            <person name="Jahodarova E."/>
            <person name="Rychlik I."/>
        </authorList>
    </citation>
    <scope>NUCLEOTIDE SEQUENCE</scope>
    <source>
        <strain evidence="1">An836</strain>
    </source>
</reference>
<proteinExistence type="predicted"/>
<accession>A0A938WUV1</accession>
<dbReference type="Proteomes" id="UP000718821">
    <property type="component" value="Unassembled WGS sequence"/>
</dbReference>